<reference evidence="2" key="1">
    <citation type="journal article" date="2022" name="bioRxiv">
        <title>Sequencing and chromosome-scale assembly of the giantPleurodeles waltlgenome.</title>
        <authorList>
            <person name="Brown T."/>
            <person name="Elewa A."/>
            <person name="Iarovenko S."/>
            <person name="Subramanian E."/>
            <person name="Araus A.J."/>
            <person name="Petzold A."/>
            <person name="Susuki M."/>
            <person name="Suzuki K.-i.T."/>
            <person name="Hayashi T."/>
            <person name="Toyoda A."/>
            <person name="Oliveira C."/>
            <person name="Osipova E."/>
            <person name="Leigh N.D."/>
            <person name="Simon A."/>
            <person name="Yun M.H."/>
        </authorList>
    </citation>
    <scope>NUCLEOTIDE SEQUENCE</scope>
    <source>
        <strain evidence="2">20211129_DDA</strain>
        <tissue evidence="2">Liver</tissue>
    </source>
</reference>
<comment type="caution">
    <text evidence="2">The sequence shown here is derived from an EMBL/GenBank/DDBJ whole genome shotgun (WGS) entry which is preliminary data.</text>
</comment>
<evidence type="ECO:0000313" key="3">
    <source>
        <dbReference type="Proteomes" id="UP001066276"/>
    </source>
</evidence>
<proteinExistence type="predicted"/>
<evidence type="ECO:0000256" key="1">
    <source>
        <dbReference type="SAM" id="MobiDB-lite"/>
    </source>
</evidence>
<dbReference type="EMBL" id="JANPWB010000015">
    <property type="protein sequence ID" value="KAJ1089285.1"/>
    <property type="molecule type" value="Genomic_DNA"/>
</dbReference>
<dbReference type="AlphaFoldDB" id="A0AAV7LPA7"/>
<gene>
    <name evidence="2" type="ORF">NDU88_002436</name>
</gene>
<protein>
    <submittedName>
        <fullName evidence="2">Uncharacterized protein</fullName>
    </submittedName>
</protein>
<organism evidence="2 3">
    <name type="scientific">Pleurodeles waltl</name>
    <name type="common">Iberian ribbed newt</name>
    <dbReference type="NCBI Taxonomy" id="8319"/>
    <lineage>
        <taxon>Eukaryota</taxon>
        <taxon>Metazoa</taxon>
        <taxon>Chordata</taxon>
        <taxon>Craniata</taxon>
        <taxon>Vertebrata</taxon>
        <taxon>Euteleostomi</taxon>
        <taxon>Amphibia</taxon>
        <taxon>Batrachia</taxon>
        <taxon>Caudata</taxon>
        <taxon>Salamandroidea</taxon>
        <taxon>Salamandridae</taxon>
        <taxon>Pleurodelinae</taxon>
        <taxon>Pleurodeles</taxon>
    </lineage>
</organism>
<dbReference type="Proteomes" id="UP001066276">
    <property type="component" value="Chromosome 11"/>
</dbReference>
<feature type="region of interest" description="Disordered" evidence="1">
    <location>
        <begin position="53"/>
        <end position="107"/>
    </location>
</feature>
<keyword evidence="3" id="KW-1185">Reference proteome</keyword>
<accession>A0AAV7LPA7</accession>
<name>A0AAV7LPA7_PLEWA</name>
<feature type="region of interest" description="Disordered" evidence="1">
    <location>
        <begin position="1"/>
        <end position="21"/>
    </location>
</feature>
<feature type="compositionally biased region" description="Basic and acidic residues" evidence="1">
    <location>
        <begin position="92"/>
        <end position="107"/>
    </location>
</feature>
<sequence length="107" mass="11478">MSSGELGPTRPYPAVEATGTCRSSALEAKSIPWEGDPTPETTSDVLEQNLRRGAAPTQDGGRACVSFGSRTQVSRERREGGPISGGILGSQDRLKVHLECPNRKQQR</sequence>
<evidence type="ECO:0000313" key="2">
    <source>
        <dbReference type="EMBL" id="KAJ1089285.1"/>
    </source>
</evidence>